<dbReference type="FunFam" id="3.20.20.140:FF:000014">
    <property type="entry name" value="5-methylthioadenosine/S-adenosylhomocysteine deaminase"/>
    <property type="match status" value="1"/>
</dbReference>
<sequence length="454" mass="48467">MTPSPAEAPADLIITGCTVLVHDDHERIGFEENAAVVVRSGVVESVTTADAVRHLPAVERIDAVGQVALPGFVNCHTHAPMVALRGLAEDLPTEAWFNDVVWPVESNLTEKDVELGARLACAEMIRGGVTCFADHYFTMDAVAAVVEECGMRAHLGEAYFSSQGARGRERSLDFALRHRGRAGGRITTALAPHAPYTVDDADLAATADLARAHGLPVHLHAAENRDQTDTSLARHGVTPIEILDRTGLLDTDLLIAHGTGIIDRDLPLLEGAGGRVAVATAPRGYLKFGWPTTTPVRALRAIGVPVGLATDGAASNNSLDVWESMALTALIQKSTEGDPRWLTARQALHHATLQSARAVGLGDAIGSLAPGRRADIVLVDLTGPHTQPVHDLAATLVHSARSSDVRTTIVDGRVLMRDRELLTLDVGAVVRELGERLPALLDRSHGRRIQEYDT</sequence>
<keyword evidence="1" id="KW-0479">Metal-binding</keyword>
<dbReference type="CDD" id="cd01298">
    <property type="entry name" value="ATZ_TRZ_like"/>
    <property type="match status" value="1"/>
</dbReference>
<dbReference type="InterPro" id="IPR006680">
    <property type="entry name" value="Amidohydro-rel"/>
</dbReference>
<organism evidence="5 6">
    <name type="scientific">Streptomyces spinoverrucosus</name>
    <dbReference type="NCBI Taxonomy" id="284043"/>
    <lineage>
        <taxon>Bacteria</taxon>
        <taxon>Bacillati</taxon>
        <taxon>Actinomycetota</taxon>
        <taxon>Actinomycetes</taxon>
        <taxon>Kitasatosporales</taxon>
        <taxon>Streptomycetaceae</taxon>
        <taxon>Streptomyces</taxon>
    </lineage>
</organism>
<protein>
    <submittedName>
        <fullName evidence="5">Hydrolase</fullName>
    </submittedName>
</protein>
<dbReference type="Proteomes" id="UP000317881">
    <property type="component" value="Unassembled WGS sequence"/>
</dbReference>
<dbReference type="Pfam" id="PF01979">
    <property type="entry name" value="Amidohydro_1"/>
    <property type="match status" value="1"/>
</dbReference>
<evidence type="ECO:0000313" key="5">
    <source>
        <dbReference type="EMBL" id="GEC04168.1"/>
    </source>
</evidence>
<dbReference type="Gene3D" id="3.20.20.140">
    <property type="entry name" value="Metal-dependent hydrolases"/>
    <property type="match status" value="1"/>
</dbReference>
<name>A0A4Y3VDJ4_9ACTN</name>
<dbReference type="SUPFAM" id="SSF51556">
    <property type="entry name" value="Metallo-dependent hydrolases"/>
    <property type="match status" value="1"/>
</dbReference>
<dbReference type="EMBL" id="BJND01000012">
    <property type="protein sequence ID" value="GEC04168.1"/>
    <property type="molecule type" value="Genomic_DNA"/>
</dbReference>
<dbReference type="GO" id="GO:0019239">
    <property type="term" value="F:deaminase activity"/>
    <property type="evidence" value="ECO:0007669"/>
    <property type="project" value="UniProtKB-ARBA"/>
</dbReference>
<dbReference type="GO" id="GO:0046872">
    <property type="term" value="F:metal ion binding"/>
    <property type="evidence" value="ECO:0007669"/>
    <property type="project" value="UniProtKB-KW"/>
</dbReference>
<dbReference type="RefSeq" id="WP_141308682.1">
    <property type="nucleotide sequence ID" value="NZ_BJND01000012.1"/>
</dbReference>
<evidence type="ECO:0000256" key="1">
    <source>
        <dbReference type="ARBA" id="ARBA00022723"/>
    </source>
</evidence>
<dbReference type="Gene3D" id="2.30.40.10">
    <property type="entry name" value="Urease, subunit C, domain 1"/>
    <property type="match status" value="1"/>
</dbReference>
<evidence type="ECO:0000259" key="4">
    <source>
        <dbReference type="Pfam" id="PF01979"/>
    </source>
</evidence>
<evidence type="ECO:0000256" key="3">
    <source>
        <dbReference type="ARBA" id="ARBA00022833"/>
    </source>
</evidence>
<evidence type="ECO:0000256" key="2">
    <source>
        <dbReference type="ARBA" id="ARBA00022801"/>
    </source>
</evidence>
<dbReference type="PANTHER" id="PTHR43794">
    <property type="entry name" value="AMINOHYDROLASE SSNA-RELATED"/>
    <property type="match status" value="1"/>
</dbReference>
<dbReference type="OrthoDB" id="3189065at2"/>
<dbReference type="InterPro" id="IPR050287">
    <property type="entry name" value="MTA/SAH_deaminase"/>
</dbReference>
<evidence type="ECO:0000313" key="6">
    <source>
        <dbReference type="Proteomes" id="UP000317881"/>
    </source>
</evidence>
<keyword evidence="2 5" id="KW-0378">Hydrolase</keyword>
<accession>A0A4Y3VDJ4</accession>
<keyword evidence="3" id="KW-0862">Zinc</keyword>
<gene>
    <name evidence="5" type="ORF">SSP24_18230</name>
</gene>
<dbReference type="GO" id="GO:0016814">
    <property type="term" value="F:hydrolase activity, acting on carbon-nitrogen (but not peptide) bonds, in cyclic amidines"/>
    <property type="evidence" value="ECO:0007669"/>
    <property type="project" value="UniProtKB-ARBA"/>
</dbReference>
<dbReference type="InterPro" id="IPR011059">
    <property type="entry name" value="Metal-dep_hydrolase_composite"/>
</dbReference>
<dbReference type="AlphaFoldDB" id="A0A4Y3VDJ4"/>
<dbReference type="PANTHER" id="PTHR43794:SF11">
    <property type="entry name" value="AMIDOHYDROLASE-RELATED DOMAIN-CONTAINING PROTEIN"/>
    <property type="match status" value="1"/>
</dbReference>
<comment type="caution">
    <text evidence="5">The sequence shown here is derived from an EMBL/GenBank/DDBJ whole genome shotgun (WGS) entry which is preliminary data.</text>
</comment>
<dbReference type="SUPFAM" id="SSF51338">
    <property type="entry name" value="Composite domain of metallo-dependent hydrolases"/>
    <property type="match status" value="1"/>
</dbReference>
<feature type="domain" description="Amidohydrolase-related" evidence="4">
    <location>
        <begin position="68"/>
        <end position="414"/>
    </location>
</feature>
<reference evidence="5 6" key="1">
    <citation type="submission" date="2019-06" db="EMBL/GenBank/DDBJ databases">
        <title>Whole genome shotgun sequence of Streptomyces spinoverrucosus NBRC 14228.</title>
        <authorList>
            <person name="Hosoyama A."/>
            <person name="Uohara A."/>
            <person name="Ohji S."/>
            <person name="Ichikawa N."/>
        </authorList>
    </citation>
    <scope>NUCLEOTIDE SEQUENCE [LARGE SCALE GENOMIC DNA]</scope>
    <source>
        <strain evidence="5 6">NBRC 14228</strain>
    </source>
</reference>
<proteinExistence type="predicted"/>
<dbReference type="InterPro" id="IPR032466">
    <property type="entry name" value="Metal_Hydrolase"/>
</dbReference>
<keyword evidence="6" id="KW-1185">Reference proteome</keyword>